<sequence>MKRPASYKKIARDRERALWLLLALLLSYLYIWPFSAMAALALAWLGQAPSEAVLSSSIGAFVLYPPLVLWLLCARRAVRNALCLACVSLALLALAHVLVGAG</sequence>
<feature type="transmembrane region" description="Helical" evidence="1">
    <location>
        <begin position="81"/>
        <end position="99"/>
    </location>
</feature>
<evidence type="ECO:0008006" key="4">
    <source>
        <dbReference type="Google" id="ProtNLM"/>
    </source>
</evidence>
<name>A0AAQ1PCE1_9PSED</name>
<keyword evidence="1" id="KW-1133">Transmembrane helix</keyword>
<comment type="caution">
    <text evidence="2">The sequence shown here is derived from an EMBL/GenBank/DDBJ whole genome shotgun (WGS) entry which is preliminary data.</text>
</comment>
<evidence type="ECO:0000313" key="3">
    <source>
        <dbReference type="Proteomes" id="UP000294335"/>
    </source>
</evidence>
<keyword evidence="1" id="KW-0812">Transmembrane</keyword>
<accession>A0AAQ1PCE1</accession>
<gene>
    <name evidence="2" type="ORF">JV551A3_V1_1500149</name>
</gene>
<organism evidence="2 3">
    <name type="scientific">Pseudomonas inefficax</name>
    <dbReference type="NCBI Taxonomy" id="2078786"/>
    <lineage>
        <taxon>Bacteria</taxon>
        <taxon>Pseudomonadati</taxon>
        <taxon>Pseudomonadota</taxon>
        <taxon>Gammaproteobacteria</taxon>
        <taxon>Pseudomonadales</taxon>
        <taxon>Pseudomonadaceae</taxon>
        <taxon>Pseudomonas</taxon>
    </lineage>
</organism>
<dbReference type="RefSeq" id="WP_133973313.1">
    <property type="nucleotide sequence ID" value="NZ_OPYN01000150.1"/>
</dbReference>
<dbReference type="AlphaFoldDB" id="A0AAQ1PCE1"/>
<keyword evidence="1" id="KW-0472">Membrane</keyword>
<feature type="transmembrane region" description="Helical" evidence="1">
    <location>
        <begin position="52"/>
        <end position="74"/>
    </location>
</feature>
<evidence type="ECO:0000313" key="2">
    <source>
        <dbReference type="EMBL" id="SPO61672.1"/>
    </source>
</evidence>
<feature type="transmembrane region" description="Helical" evidence="1">
    <location>
        <begin position="20"/>
        <end position="46"/>
    </location>
</feature>
<keyword evidence="3" id="KW-1185">Reference proteome</keyword>
<proteinExistence type="predicted"/>
<reference evidence="2 3" key="1">
    <citation type="submission" date="2018-02" db="EMBL/GenBank/DDBJ databases">
        <authorList>
            <person name="Dubost A."/>
        </authorList>
    </citation>
    <scope>NUCLEOTIDE SEQUENCE [LARGE SCALE GENOMIC DNA]</scope>
    <source>
        <strain evidence="3">JV551A3</strain>
    </source>
</reference>
<evidence type="ECO:0000256" key="1">
    <source>
        <dbReference type="SAM" id="Phobius"/>
    </source>
</evidence>
<dbReference type="Proteomes" id="UP000294335">
    <property type="component" value="Unassembled WGS sequence"/>
</dbReference>
<protein>
    <recommendedName>
        <fullName evidence="4">Iron uptake protein</fullName>
    </recommendedName>
</protein>
<dbReference type="EMBL" id="OPYN01000150">
    <property type="protein sequence ID" value="SPO61672.1"/>
    <property type="molecule type" value="Genomic_DNA"/>
</dbReference>